<feature type="binding site" evidence="8">
    <location>
        <position position="145"/>
    </location>
    <ligand>
        <name>ATP</name>
        <dbReference type="ChEBI" id="CHEBI:30616"/>
    </ligand>
</feature>
<dbReference type="GO" id="GO:0051082">
    <property type="term" value="F:unfolded protein binding"/>
    <property type="evidence" value="ECO:0007669"/>
    <property type="project" value="InterPro"/>
</dbReference>
<comment type="similarity">
    <text evidence="2">Belongs to the heat shock protein 90 family.</text>
</comment>
<evidence type="ECO:0000256" key="2">
    <source>
        <dbReference type="ARBA" id="ARBA00008239"/>
    </source>
</evidence>
<evidence type="ECO:0000256" key="6">
    <source>
        <dbReference type="ARBA" id="ARBA00023016"/>
    </source>
</evidence>
<feature type="compositionally biased region" description="Low complexity" evidence="9">
    <location>
        <begin position="771"/>
        <end position="787"/>
    </location>
</feature>
<dbReference type="SMART" id="SM00387">
    <property type="entry name" value="HATPase_c"/>
    <property type="match status" value="1"/>
</dbReference>
<dbReference type="Gene3D" id="3.30.230.80">
    <property type="match status" value="1"/>
</dbReference>
<comment type="subcellular location">
    <subcellularLocation>
        <location evidence="1">Cytoplasm</location>
    </subcellularLocation>
</comment>
<dbReference type="Gene3D" id="3.40.50.11260">
    <property type="match status" value="1"/>
</dbReference>
<feature type="region of interest" description="Disordered" evidence="9">
    <location>
        <begin position="765"/>
        <end position="817"/>
    </location>
</feature>
<dbReference type="Gene3D" id="1.20.120.790">
    <property type="entry name" value="Heat shock protein 90, C-terminal domain"/>
    <property type="match status" value="1"/>
</dbReference>
<feature type="binding site" evidence="8">
    <location>
        <position position="140"/>
    </location>
    <ligand>
        <name>ATP</name>
        <dbReference type="ChEBI" id="CHEBI:30616"/>
    </ligand>
</feature>
<feature type="binding site" evidence="8">
    <location>
        <position position="385"/>
    </location>
    <ligand>
        <name>ATP</name>
        <dbReference type="ChEBI" id="CHEBI:30616"/>
    </ligand>
</feature>
<comment type="caution">
    <text evidence="11">The sequence shown here is derived from an EMBL/GenBank/DDBJ whole genome shotgun (WGS) entry which is preliminary data.</text>
</comment>
<organism evidence="11 12">
    <name type="scientific">Cafeteria roenbergensis</name>
    <name type="common">Marine flagellate</name>
    <dbReference type="NCBI Taxonomy" id="33653"/>
    <lineage>
        <taxon>Eukaryota</taxon>
        <taxon>Sar</taxon>
        <taxon>Stramenopiles</taxon>
        <taxon>Bigyra</taxon>
        <taxon>Opalozoa</taxon>
        <taxon>Bicosoecida</taxon>
        <taxon>Cafeteriaceae</taxon>
        <taxon>Cafeteria</taxon>
    </lineage>
</organism>
<dbReference type="NCBIfam" id="NF003555">
    <property type="entry name" value="PRK05218.1"/>
    <property type="match status" value="1"/>
</dbReference>
<feature type="compositionally biased region" description="Low complexity" evidence="9">
    <location>
        <begin position="565"/>
        <end position="577"/>
    </location>
</feature>
<dbReference type="InterPro" id="IPR037196">
    <property type="entry name" value="HSP90_C"/>
</dbReference>
<dbReference type="SUPFAM" id="SSF55874">
    <property type="entry name" value="ATPase domain of HSP90 chaperone/DNA topoisomerase II/histidine kinase"/>
    <property type="match status" value="1"/>
</dbReference>
<dbReference type="FunFam" id="3.30.565.10:FF:000009">
    <property type="entry name" value="Molecular chaperone HtpG"/>
    <property type="match status" value="1"/>
</dbReference>
<evidence type="ECO:0000256" key="1">
    <source>
        <dbReference type="ARBA" id="ARBA00004496"/>
    </source>
</evidence>
<accession>A0A5A8CCZ3</accession>
<dbReference type="Pfam" id="PF00183">
    <property type="entry name" value="HSP90"/>
    <property type="match status" value="1"/>
</dbReference>
<evidence type="ECO:0000256" key="9">
    <source>
        <dbReference type="SAM" id="MobiDB-lite"/>
    </source>
</evidence>
<dbReference type="GO" id="GO:0005524">
    <property type="term" value="F:ATP binding"/>
    <property type="evidence" value="ECO:0007669"/>
    <property type="project" value="UniProtKB-KW"/>
</dbReference>
<keyword evidence="6" id="KW-0346">Stress response</keyword>
<dbReference type="SUPFAM" id="SSF110942">
    <property type="entry name" value="HSP90 C-terminal domain"/>
    <property type="match status" value="1"/>
</dbReference>
<reference evidence="11 12" key="1">
    <citation type="submission" date="2019-07" db="EMBL/GenBank/DDBJ databases">
        <title>Genomes of Cafeteria roenbergensis.</title>
        <authorList>
            <person name="Fischer M.G."/>
            <person name="Hackl T."/>
            <person name="Roman M."/>
        </authorList>
    </citation>
    <scope>NUCLEOTIDE SEQUENCE [LARGE SCALE GENOMIC DNA]</scope>
    <source>
        <strain evidence="11 12">BVI</strain>
    </source>
</reference>
<evidence type="ECO:0000256" key="8">
    <source>
        <dbReference type="PIRSR" id="PIRSR002583-1"/>
    </source>
</evidence>
<dbReference type="InterPro" id="IPR036890">
    <property type="entry name" value="HATPase_C_sf"/>
</dbReference>
<feature type="binding site" evidence="8">
    <location>
        <begin position="184"/>
        <end position="189"/>
    </location>
    <ligand>
        <name>ATP</name>
        <dbReference type="ChEBI" id="CHEBI:30616"/>
    </ligand>
</feature>
<evidence type="ECO:0000256" key="5">
    <source>
        <dbReference type="ARBA" id="ARBA00022840"/>
    </source>
</evidence>
<keyword evidence="5 8" id="KW-0067">ATP-binding</keyword>
<feature type="binding site" evidence="8">
    <location>
        <position position="94"/>
    </location>
    <ligand>
        <name>ATP</name>
        <dbReference type="ChEBI" id="CHEBI:30616"/>
    </ligand>
</feature>
<dbReference type="EMBL" id="VLTN01000031">
    <property type="protein sequence ID" value="KAA0150842.1"/>
    <property type="molecule type" value="Genomic_DNA"/>
</dbReference>
<evidence type="ECO:0000256" key="4">
    <source>
        <dbReference type="ARBA" id="ARBA00022741"/>
    </source>
</evidence>
<dbReference type="InterPro" id="IPR020568">
    <property type="entry name" value="Ribosomal_Su5_D2-typ_SF"/>
</dbReference>
<keyword evidence="3" id="KW-0963">Cytoplasm</keyword>
<dbReference type="InterPro" id="IPR001404">
    <property type="entry name" value="Hsp90_fam"/>
</dbReference>
<keyword evidence="4 8" id="KW-0547">Nucleotide-binding</keyword>
<evidence type="ECO:0000256" key="7">
    <source>
        <dbReference type="ARBA" id="ARBA00023186"/>
    </source>
</evidence>
<dbReference type="SUPFAM" id="SSF54211">
    <property type="entry name" value="Ribosomal protein S5 domain 2-like"/>
    <property type="match status" value="1"/>
</dbReference>
<evidence type="ECO:0000259" key="10">
    <source>
        <dbReference type="SMART" id="SM00387"/>
    </source>
</evidence>
<dbReference type="InterPro" id="IPR020575">
    <property type="entry name" value="Hsp90_N"/>
</dbReference>
<dbReference type="OMA" id="DHTQQNE"/>
<dbReference type="AlphaFoldDB" id="A0A5A8CCZ3"/>
<dbReference type="PANTHER" id="PTHR11528">
    <property type="entry name" value="HEAT SHOCK PROTEIN 90 FAMILY MEMBER"/>
    <property type="match status" value="1"/>
</dbReference>
<dbReference type="Gene3D" id="3.30.565.10">
    <property type="entry name" value="Histidine kinase-like ATPase, C-terminal domain"/>
    <property type="match status" value="1"/>
</dbReference>
<dbReference type="FunFam" id="1.20.120.790:FF:000004">
    <property type="entry name" value="Heat shock protein 75 kDa"/>
    <property type="match status" value="1"/>
</dbReference>
<dbReference type="CDD" id="cd16927">
    <property type="entry name" value="HATPase_Hsp90-like"/>
    <property type="match status" value="1"/>
</dbReference>
<dbReference type="GO" id="GO:0016887">
    <property type="term" value="F:ATP hydrolysis activity"/>
    <property type="evidence" value="ECO:0007669"/>
    <property type="project" value="InterPro"/>
</dbReference>
<sequence>MAASVRAARSFVSRSAARPPVLARAMAAAASAAPKRHFAADASGAAAAASSATKEPLASETGPAENHVFQTETRQLLDIVAHALYTDRHIFVRELISNSSDALEKLRHMQTTGEPVEDPDRPLEISISTDEEAGTVTISDSGVGMSREELMENIGTIAHSGSKAFVKQAREAGSKDVGANLIGQFGVGFYSAFMVAEEITVYSKSARPDAPGHVWRSKGEGEYSLARADGLKRGTTIVLKLRSNAKDFSRTKTVEDVVKRHSNFVGFPILVGGEQVNTVGAIWAEPKHLVTEEQYLGFFRFKTGQQYSSPLMRLHFAADAPLELRALFFVPELNEEGFGLGRAKPGVDLYSRKVLIEAESGVMPEWLRFLKGVVDSEDIPLNISRESMQDTALMLRIKSVLTRRVLRFLESELRRDRALYSKFFAEFGTYLKEGVCSDAPYQPDIARLMLFESSALPAGELTTLDEYISRCPPGQERLYYIVAPHRGLAEASPYMEAFKGAGAGGRDVEVLYAYSSIDDFVFQQLGQYNGRSVVTAEASDLGLSPPKPADKKADGSKADGDSSKDSAASSSSPALSPEQVAELGEWLSSEALSGRVKVVRASDRLRSTPAVVVDHESASVRRMMKMLDAHKRDSESPSAAEQVLPRQTLEINPSHPVIVALHKQRASQPSVAKAVAEQVFDNALVAAGLLDDARSMLPRLNALLSTVMNAMDGVAEPADIGEDHAGTSKRHVPMGEAAFRDSKMALEDVMQDELLKDPATLQADVDRFAREQAQGQGQGEAQGATANEEVEPEVMRVGPDGRLIGGSYDPDQDGDRR</sequence>
<dbReference type="GO" id="GO:0140662">
    <property type="term" value="F:ATP-dependent protein folding chaperone"/>
    <property type="evidence" value="ECO:0007669"/>
    <property type="project" value="InterPro"/>
</dbReference>
<name>A0A5A8CCZ3_CAFRO</name>
<feature type="region of interest" description="Disordered" evidence="9">
    <location>
        <begin position="539"/>
        <end position="577"/>
    </location>
</feature>
<feature type="compositionally biased region" description="Basic and acidic residues" evidence="9">
    <location>
        <begin position="548"/>
        <end position="564"/>
    </location>
</feature>
<dbReference type="Pfam" id="PF13589">
    <property type="entry name" value="HATPase_c_3"/>
    <property type="match status" value="1"/>
</dbReference>
<keyword evidence="12" id="KW-1185">Reference proteome</keyword>
<feature type="binding site" evidence="8">
    <location>
        <position position="235"/>
    </location>
    <ligand>
        <name>ATP</name>
        <dbReference type="ChEBI" id="CHEBI:30616"/>
    </ligand>
</feature>
<keyword evidence="7" id="KW-0143">Chaperone</keyword>
<dbReference type="PIRSF" id="PIRSF002583">
    <property type="entry name" value="Hsp90"/>
    <property type="match status" value="1"/>
</dbReference>
<dbReference type="GO" id="GO:0005737">
    <property type="term" value="C:cytoplasm"/>
    <property type="evidence" value="ECO:0007669"/>
    <property type="project" value="UniProtKB-SubCell"/>
</dbReference>
<dbReference type="Proteomes" id="UP000323011">
    <property type="component" value="Unassembled WGS sequence"/>
</dbReference>
<dbReference type="HAMAP" id="MF_00505">
    <property type="entry name" value="HSP90"/>
    <property type="match status" value="1"/>
</dbReference>
<feature type="binding site" evidence="8">
    <location>
        <begin position="160"/>
        <end position="161"/>
    </location>
    <ligand>
        <name>ATP</name>
        <dbReference type="ChEBI" id="CHEBI:30616"/>
    </ligand>
</feature>
<feature type="domain" description="Histidine kinase/HSP90-like ATPase" evidence="10">
    <location>
        <begin position="87"/>
        <end position="245"/>
    </location>
</feature>
<evidence type="ECO:0000313" key="12">
    <source>
        <dbReference type="Proteomes" id="UP000323011"/>
    </source>
</evidence>
<feature type="binding site" evidence="8">
    <location>
        <position position="98"/>
    </location>
    <ligand>
        <name>ATP</name>
        <dbReference type="ChEBI" id="CHEBI:30616"/>
    </ligand>
</feature>
<protein>
    <recommendedName>
        <fullName evidence="10">Histidine kinase/HSP90-like ATPase domain-containing protein</fullName>
    </recommendedName>
</protein>
<feature type="binding site" evidence="8">
    <location>
        <position position="153"/>
    </location>
    <ligand>
        <name>ATP</name>
        <dbReference type="ChEBI" id="CHEBI:30616"/>
    </ligand>
</feature>
<proteinExistence type="inferred from homology"/>
<evidence type="ECO:0000256" key="3">
    <source>
        <dbReference type="ARBA" id="ARBA00022490"/>
    </source>
</evidence>
<gene>
    <name evidence="11" type="ORF">FNF29_04956</name>
</gene>
<evidence type="ECO:0000313" key="11">
    <source>
        <dbReference type="EMBL" id="KAA0150842.1"/>
    </source>
</evidence>
<dbReference type="InterPro" id="IPR003594">
    <property type="entry name" value="HATPase_dom"/>
</dbReference>
<dbReference type="PRINTS" id="PR00775">
    <property type="entry name" value="HEATSHOCK90"/>
</dbReference>